<evidence type="ECO:0000313" key="1">
    <source>
        <dbReference type="EMBL" id="KAK0436326.1"/>
    </source>
</evidence>
<evidence type="ECO:0000313" key="2">
    <source>
        <dbReference type="Proteomes" id="UP001175211"/>
    </source>
</evidence>
<protein>
    <submittedName>
        <fullName evidence="1">Uncharacterized protein</fullName>
    </submittedName>
</protein>
<dbReference type="EMBL" id="JAUEPS010000127">
    <property type="protein sequence ID" value="KAK0436326.1"/>
    <property type="molecule type" value="Genomic_DNA"/>
</dbReference>
<organism evidence="1 2">
    <name type="scientific">Armillaria tabescens</name>
    <name type="common">Ringless honey mushroom</name>
    <name type="synonym">Agaricus tabescens</name>
    <dbReference type="NCBI Taxonomy" id="1929756"/>
    <lineage>
        <taxon>Eukaryota</taxon>
        <taxon>Fungi</taxon>
        <taxon>Dikarya</taxon>
        <taxon>Basidiomycota</taxon>
        <taxon>Agaricomycotina</taxon>
        <taxon>Agaricomycetes</taxon>
        <taxon>Agaricomycetidae</taxon>
        <taxon>Agaricales</taxon>
        <taxon>Marasmiineae</taxon>
        <taxon>Physalacriaceae</taxon>
        <taxon>Desarmillaria</taxon>
    </lineage>
</organism>
<accession>A0AA39J551</accession>
<name>A0AA39J551_ARMTA</name>
<sequence>MHAECKDDGKYETELLTRFHKQLQSTEDMMFHVFEALKSMRNRVSTNPVDKVAGLAYVMVSEAIPAYYESQSLEDAWTALVNSMLNKCRGQLFYFYPEPGNAGKKWRPSWDQLMSKPLPTDGYSSTVGIAEIDRDETGDEDTCDACCIEKGVVRGLQGSDRRGELIVKDKGGIEHGFEVTATHTYPIPDDTYTLIDSCSEYVRLHNVWVVGQSLPGGKFEKVSVLELSRQEHCRLNDLDITEQHQYILI</sequence>
<proteinExistence type="predicted"/>
<reference evidence="1" key="1">
    <citation type="submission" date="2023-06" db="EMBL/GenBank/DDBJ databases">
        <authorList>
            <consortium name="Lawrence Berkeley National Laboratory"/>
            <person name="Ahrendt S."/>
            <person name="Sahu N."/>
            <person name="Indic B."/>
            <person name="Wong-Bajracharya J."/>
            <person name="Merenyi Z."/>
            <person name="Ke H.-M."/>
            <person name="Monk M."/>
            <person name="Kocsube S."/>
            <person name="Drula E."/>
            <person name="Lipzen A."/>
            <person name="Balint B."/>
            <person name="Henrissat B."/>
            <person name="Andreopoulos B."/>
            <person name="Martin F.M."/>
            <person name="Harder C.B."/>
            <person name="Rigling D."/>
            <person name="Ford K.L."/>
            <person name="Foster G.D."/>
            <person name="Pangilinan J."/>
            <person name="Papanicolaou A."/>
            <person name="Barry K."/>
            <person name="LaButti K."/>
            <person name="Viragh M."/>
            <person name="Koriabine M."/>
            <person name="Yan M."/>
            <person name="Riley R."/>
            <person name="Champramary S."/>
            <person name="Plett K.L."/>
            <person name="Tsai I.J."/>
            <person name="Slot J."/>
            <person name="Sipos G."/>
            <person name="Plett J."/>
            <person name="Nagy L.G."/>
            <person name="Grigoriev I.V."/>
        </authorList>
    </citation>
    <scope>NUCLEOTIDE SEQUENCE</scope>
    <source>
        <strain evidence="1">CCBAS 213</strain>
    </source>
</reference>
<keyword evidence="2" id="KW-1185">Reference proteome</keyword>
<comment type="caution">
    <text evidence="1">The sequence shown here is derived from an EMBL/GenBank/DDBJ whole genome shotgun (WGS) entry which is preliminary data.</text>
</comment>
<dbReference type="Proteomes" id="UP001175211">
    <property type="component" value="Unassembled WGS sequence"/>
</dbReference>
<dbReference type="RefSeq" id="XP_060322248.1">
    <property type="nucleotide sequence ID" value="XM_060481345.1"/>
</dbReference>
<dbReference type="AlphaFoldDB" id="A0AA39J551"/>
<dbReference type="GeneID" id="85364893"/>
<gene>
    <name evidence="1" type="ORF">EV420DRAFT_238848</name>
</gene>